<keyword evidence="13" id="KW-0325">Glycoprotein</keyword>
<keyword evidence="5" id="KW-0964">Secreted</keyword>
<feature type="binding site" description="axial binding residue" evidence="15">
    <location>
        <position position="45"/>
    </location>
    <ligand>
        <name>heme</name>
        <dbReference type="ChEBI" id="CHEBI:30413"/>
    </ligand>
    <ligandPart>
        <name>Fe</name>
        <dbReference type="ChEBI" id="CHEBI:18248"/>
    </ligandPart>
</feature>
<dbReference type="AlphaFoldDB" id="A0A1V6RG02"/>
<evidence type="ECO:0000256" key="7">
    <source>
        <dbReference type="ARBA" id="ARBA00022622"/>
    </source>
</evidence>
<comment type="caution">
    <text evidence="15">Lacks conserved residue(s) required for the propagation of feature annotation.</text>
</comment>
<evidence type="ECO:0000256" key="14">
    <source>
        <dbReference type="ARBA" id="ARBA00023288"/>
    </source>
</evidence>
<feature type="signal peptide" evidence="17">
    <location>
        <begin position="1"/>
        <end position="18"/>
    </location>
</feature>
<evidence type="ECO:0000256" key="9">
    <source>
        <dbReference type="ARBA" id="ARBA00022729"/>
    </source>
</evidence>
<evidence type="ECO:0000256" key="1">
    <source>
        <dbReference type="ARBA" id="ARBA00004609"/>
    </source>
</evidence>
<evidence type="ECO:0000256" key="2">
    <source>
        <dbReference type="ARBA" id="ARBA00004613"/>
    </source>
</evidence>
<name>A0A1V6RG02_9EURO</name>
<dbReference type="InterPro" id="IPR051735">
    <property type="entry name" value="CFEM_domain"/>
</dbReference>
<dbReference type="EMBL" id="MDYP01000047">
    <property type="protein sequence ID" value="OQE00735.1"/>
    <property type="molecule type" value="Genomic_DNA"/>
</dbReference>
<gene>
    <name evidence="19" type="ORF">PENVUL_c047G03165</name>
</gene>
<keyword evidence="12 15" id="KW-1015">Disulfide bond</keyword>
<evidence type="ECO:0000313" key="19">
    <source>
        <dbReference type="EMBL" id="OQE00735.1"/>
    </source>
</evidence>
<keyword evidence="11" id="KW-0472">Membrane</keyword>
<evidence type="ECO:0000256" key="4">
    <source>
        <dbReference type="ARBA" id="ARBA00022475"/>
    </source>
</evidence>
<dbReference type="SMART" id="SM00747">
    <property type="entry name" value="CFEM"/>
    <property type="match status" value="1"/>
</dbReference>
<evidence type="ECO:0000256" key="3">
    <source>
        <dbReference type="ARBA" id="ARBA00010031"/>
    </source>
</evidence>
<keyword evidence="14" id="KW-0449">Lipoprotein</keyword>
<evidence type="ECO:0000256" key="15">
    <source>
        <dbReference type="PROSITE-ProRule" id="PRU01356"/>
    </source>
</evidence>
<keyword evidence="7" id="KW-0336">GPI-anchor</keyword>
<evidence type="ECO:0000256" key="12">
    <source>
        <dbReference type="ARBA" id="ARBA00023157"/>
    </source>
</evidence>
<reference evidence="20" key="1">
    <citation type="journal article" date="2017" name="Nat. Microbiol.">
        <title>Global analysis of biosynthetic gene clusters reveals vast potential of secondary metabolite production in Penicillium species.</title>
        <authorList>
            <person name="Nielsen J.C."/>
            <person name="Grijseels S."/>
            <person name="Prigent S."/>
            <person name="Ji B."/>
            <person name="Dainat J."/>
            <person name="Nielsen K.F."/>
            <person name="Frisvad J.C."/>
            <person name="Workman M."/>
            <person name="Nielsen J."/>
        </authorList>
    </citation>
    <scope>NUCLEOTIDE SEQUENCE [LARGE SCALE GENOMIC DNA]</scope>
    <source>
        <strain evidence="20">IBT 29486</strain>
    </source>
</reference>
<comment type="caution">
    <text evidence="19">The sequence shown here is derived from an EMBL/GenBank/DDBJ whole genome shotgun (WGS) entry which is preliminary data.</text>
</comment>
<evidence type="ECO:0000256" key="13">
    <source>
        <dbReference type="ARBA" id="ARBA00023180"/>
    </source>
</evidence>
<dbReference type="GO" id="GO:0005886">
    <property type="term" value="C:plasma membrane"/>
    <property type="evidence" value="ECO:0007669"/>
    <property type="project" value="UniProtKB-SubCell"/>
</dbReference>
<protein>
    <recommendedName>
        <fullName evidence="18">CFEM domain-containing protein</fullName>
    </recommendedName>
</protein>
<keyword evidence="4" id="KW-1003">Cell membrane</keyword>
<feature type="region of interest" description="Disordered" evidence="16">
    <location>
        <begin position="94"/>
        <end position="179"/>
    </location>
</feature>
<comment type="similarity">
    <text evidence="3">Belongs to the RBT5 family.</text>
</comment>
<evidence type="ECO:0000259" key="18">
    <source>
        <dbReference type="PROSITE" id="PS52012"/>
    </source>
</evidence>
<dbReference type="PROSITE" id="PS52012">
    <property type="entry name" value="CFEM"/>
    <property type="match status" value="1"/>
</dbReference>
<dbReference type="STRING" id="29845.A0A1V6RG02"/>
<dbReference type="GO" id="GO:0005576">
    <property type="term" value="C:extracellular region"/>
    <property type="evidence" value="ECO:0007669"/>
    <property type="project" value="UniProtKB-SubCell"/>
</dbReference>
<sequence length="220" mass="21173">MKFSTTLIALVAAGLASAQLPDVPACSLSCFLSALQADGCSDLLDFACHCQKPELVTSITPCVEKACEHNDQVSVSNAVVGQCSSAGHPISIPPIETTAASAPSTTKASSSSAPAETSAEPTETPSSSSSAVESSSSAAESSSAVETSSSAVETAPAPGTTSTKPTAAGSSSGAVTSTPLVTKTGSATASSTSPAFNGAGSVKGNLAGVAAIAAAAAYVL</sequence>
<dbReference type="GO" id="GO:0046872">
    <property type="term" value="F:metal ion binding"/>
    <property type="evidence" value="ECO:0007669"/>
    <property type="project" value="UniProtKB-UniRule"/>
</dbReference>
<dbReference type="PANTHER" id="PTHR37928:SF2">
    <property type="entry name" value="GPI ANCHORED CFEM DOMAIN PROTEIN (AFU_ORTHOLOGUE AFUA_6G10580)"/>
    <property type="match status" value="1"/>
</dbReference>
<dbReference type="OrthoDB" id="3767534at2759"/>
<keyword evidence="10 15" id="KW-0408">Iron</keyword>
<keyword evidence="6 15" id="KW-0349">Heme</keyword>
<feature type="disulfide bond" evidence="15">
    <location>
        <begin position="50"/>
        <end position="83"/>
    </location>
</feature>
<feature type="compositionally biased region" description="Low complexity" evidence="16">
    <location>
        <begin position="166"/>
        <end position="179"/>
    </location>
</feature>
<keyword evidence="20" id="KW-1185">Reference proteome</keyword>
<dbReference type="InterPro" id="IPR008427">
    <property type="entry name" value="Extracellular_membr_CFEM_dom"/>
</dbReference>
<evidence type="ECO:0000256" key="11">
    <source>
        <dbReference type="ARBA" id="ARBA00023136"/>
    </source>
</evidence>
<evidence type="ECO:0000256" key="6">
    <source>
        <dbReference type="ARBA" id="ARBA00022617"/>
    </source>
</evidence>
<feature type="compositionally biased region" description="Low complexity" evidence="16">
    <location>
        <begin position="96"/>
        <end position="155"/>
    </location>
</feature>
<dbReference type="Proteomes" id="UP000191518">
    <property type="component" value="Unassembled WGS sequence"/>
</dbReference>
<feature type="domain" description="CFEM" evidence="18">
    <location>
        <begin position="1"/>
        <end position="108"/>
    </location>
</feature>
<accession>A0A1V6RG02</accession>
<evidence type="ECO:0000256" key="5">
    <source>
        <dbReference type="ARBA" id="ARBA00022525"/>
    </source>
</evidence>
<proteinExistence type="inferred from homology"/>
<keyword evidence="8 15" id="KW-0479">Metal-binding</keyword>
<comment type="subcellular location">
    <subcellularLocation>
        <location evidence="1">Cell membrane</location>
        <topology evidence="1">Lipid-anchor</topology>
        <topology evidence="1">GPI-anchor</topology>
    </subcellularLocation>
    <subcellularLocation>
        <location evidence="2">Secreted</location>
    </subcellularLocation>
</comment>
<organism evidence="19 20">
    <name type="scientific">Penicillium vulpinum</name>
    <dbReference type="NCBI Taxonomy" id="29845"/>
    <lineage>
        <taxon>Eukaryota</taxon>
        <taxon>Fungi</taxon>
        <taxon>Dikarya</taxon>
        <taxon>Ascomycota</taxon>
        <taxon>Pezizomycotina</taxon>
        <taxon>Eurotiomycetes</taxon>
        <taxon>Eurotiomycetidae</taxon>
        <taxon>Eurotiales</taxon>
        <taxon>Aspergillaceae</taxon>
        <taxon>Penicillium</taxon>
    </lineage>
</organism>
<evidence type="ECO:0000256" key="8">
    <source>
        <dbReference type="ARBA" id="ARBA00022723"/>
    </source>
</evidence>
<evidence type="ECO:0000256" key="10">
    <source>
        <dbReference type="ARBA" id="ARBA00023004"/>
    </source>
</evidence>
<evidence type="ECO:0000256" key="16">
    <source>
        <dbReference type="SAM" id="MobiDB-lite"/>
    </source>
</evidence>
<evidence type="ECO:0000256" key="17">
    <source>
        <dbReference type="SAM" id="SignalP"/>
    </source>
</evidence>
<evidence type="ECO:0000313" key="20">
    <source>
        <dbReference type="Proteomes" id="UP000191518"/>
    </source>
</evidence>
<dbReference type="PANTHER" id="PTHR37928">
    <property type="entry name" value="CFEM DOMAIN PROTEIN (AFU_ORTHOLOGUE AFUA_6G14090)"/>
    <property type="match status" value="1"/>
</dbReference>
<feature type="chain" id="PRO_5012618905" description="CFEM domain-containing protein" evidence="17">
    <location>
        <begin position="19"/>
        <end position="220"/>
    </location>
</feature>
<keyword evidence="9 17" id="KW-0732">Signal</keyword>
<dbReference type="Pfam" id="PF05730">
    <property type="entry name" value="CFEM"/>
    <property type="match status" value="1"/>
</dbReference>
<dbReference type="GO" id="GO:0098552">
    <property type="term" value="C:side of membrane"/>
    <property type="evidence" value="ECO:0007669"/>
    <property type="project" value="UniProtKB-KW"/>
</dbReference>